<keyword evidence="2" id="KW-1185">Reference proteome</keyword>
<reference evidence="1 2" key="1">
    <citation type="submission" date="2018-04" db="EMBL/GenBank/DDBJ databases">
        <title>Genomic Encyclopedia of Archaeal and Bacterial Type Strains, Phase II (KMG-II): from individual species to whole genera.</title>
        <authorList>
            <person name="Goeker M."/>
        </authorList>
    </citation>
    <scope>NUCLEOTIDE SEQUENCE [LARGE SCALE GENOMIC DNA]</scope>
    <source>
        <strain evidence="1 2">DSM 23082</strain>
    </source>
</reference>
<sequence length="170" mass="19998">MGLKDKQTNKAGFSLNQLISLMLFSLLLYGCFRQDYTYDFNEKWTLIEVEEGNNKLNDDFKKSSFLQHSVYPAIRFRANDSTVLWPGFKKEKNIFKFSIDRSFSKISFRKIDSLRYEESDRYMNLICQTYNIDKDDVLGRLSLSGKNNDINIRLVPTDRFIRQGKASKLD</sequence>
<organism evidence="1 2">
    <name type="scientific">Christiangramia gaetbulicola</name>
    <dbReference type="NCBI Taxonomy" id="703340"/>
    <lineage>
        <taxon>Bacteria</taxon>
        <taxon>Pseudomonadati</taxon>
        <taxon>Bacteroidota</taxon>
        <taxon>Flavobacteriia</taxon>
        <taxon>Flavobacteriales</taxon>
        <taxon>Flavobacteriaceae</taxon>
        <taxon>Christiangramia</taxon>
    </lineage>
</organism>
<dbReference type="EMBL" id="QBKQ01000001">
    <property type="protein sequence ID" value="PTX44656.1"/>
    <property type="molecule type" value="Genomic_DNA"/>
</dbReference>
<dbReference type="PROSITE" id="PS51257">
    <property type="entry name" value="PROKAR_LIPOPROTEIN"/>
    <property type="match status" value="1"/>
</dbReference>
<accession>A0A2T6ALL7</accession>
<dbReference type="AlphaFoldDB" id="A0A2T6ALL7"/>
<evidence type="ECO:0000313" key="2">
    <source>
        <dbReference type="Proteomes" id="UP000244174"/>
    </source>
</evidence>
<name>A0A2T6ALL7_9FLAO</name>
<gene>
    <name evidence="1" type="ORF">C8P64_0638</name>
</gene>
<dbReference type="RefSeq" id="WP_108170592.1">
    <property type="nucleotide sequence ID" value="NZ_QBKQ01000001.1"/>
</dbReference>
<dbReference type="Proteomes" id="UP000244174">
    <property type="component" value="Unassembled WGS sequence"/>
</dbReference>
<protein>
    <recommendedName>
        <fullName evidence="3">Lipoprotein</fullName>
    </recommendedName>
</protein>
<proteinExistence type="predicted"/>
<evidence type="ECO:0000313" key="1">
    <source>
        <dbReference type="EMBL" id="PTX44656.1"/>
    </source>
</evidence>
<evidence type="ECO:0008006" key="3">
    <source>
        <dbReference type="Google" id="ProtNLM"/>
    </source>
</evidence>
<comment type="caution">
    <text evidence="1">The sequence shown here is derived from an EMBL/GenBank/DDBJ whole genome shotgun (WGS) entry which is preliminary data.</text>
</comment>
<dbReference type="OrthoDB" id="9850799at2"/>